<keyword evidence="1" id="KW-0812">Transmembrane</keyword>
<dbReference type="PANTHER" id="PTHR43130:SF3">
    <property type="entry name" value="HTH-TYPE TRANSCRIPTIONAL REGULATOR RV1931C"/>
    <property type="match status" value="1"/>
</dbReference>
<accession>A0ABS3JRN5</accession>
<organism evidence="3 4">
    <name type="scientific">Fibrella forsythiae</name>
    <dbReference type="NCBI Taxonomy" id="2817061"/>
    <lineage>
        <taxon>Bacteria</taxon>
        <taxon>Pseudomonadati</taxon>
        <taxon>Bacteroidota</taxon>
        <taxon>Cytophagia</taxon>
        <taxon>Cytophagales</taxon>
        <taxon>Spirosomataceae</taxon>
        <taxon>Fibrella</taxon>
    </lineage>
</organism>
<dbReference type="SUPFAM" id="SSF52317">
    <property type="entry name" value="Class I glutamine amidotransferase-like"/>
    <property type="match status" value="1"/>
</dbReference>
<feature type="transmembrane region" description="Helical" evidence="1">
    <location>
        <begin position="20"/>
        <end position="41"/>
    </location>
</feature>
<keyword evidence="1" id="KW-0472">Membrane</keyword>
<feature type="domain" description="DJ-1/PfpI" evidence="2">
    <location>
        <begin position="2"/>
        <end position="87"/>
    </location>
</feature>
<dbReference type="RefSeq" id="WP_207331983.1">
    <property type="nucleotide sequence ID" value="NZ_JAFMYW010000009.1"/>
</dbReference>
<reference evidence="3 4" key="1">
    <citation type="submission" date="2021-03" db="EMBL/GenBank/DDBJ databases">
        <title>Fibrella sp. HMF5405 genome sequencing and assembly.</title>
        <authorList>
            <person name="Kang H."/>
            <person name="Kim H."/>
            <person name="Bae S."/>
            <person name="Joh K."/>
        </authorList>
    </citation>
    <scope>NUCLEOTIDE SEQUENCE [LARGE SCALE GENOMIC DNA]</scope>
    <source>
        <strain evidence="3 4">HMF5405</strain>
    </source>
</reference>
<dbReference type="InterPro" id="IPR029062">
    <property type="entry name" value="Class_I_gatase-like"/>
</dbReference>
<evidence type="ECO:0000313" key="3">
    <source>
        <dbReference type="EMBL" id="MBO0952036.1"/>
    </source>
</evidence>
<name>A0ABS3JRN5_9BACT</name>
<evidence type="ECO:0000313" key="4">
    <source>
        <dbReference type="Proteomes" id="UP000664628"/>
    </source>
</evidence>
<gene>
    <name evidence="3" type="ORF">J2I46_25875</name>
</gene>
<dbReference type="PANTHER" id="PTHR43130">
    <property type="entry name" value="ARAC-FAMILY TRANSCRIPTIONAL REGULATOR"/>
    <property type="match status" value="1"/>
</dbReference>
<evidence type="ECO:0000256" key="1">
    <source>
        <dbReference type="SAM" id="Phobius"/>
    </source>
</evidence>
<comment type="caution">
    <text evidence="3">The sequence shown here is derived from an EMBL/GenBank/DDBJ whole genome shotgun (WGS) entry which is preliminary data.</text>
</comment>
<keyword evidence="4" id="KW-1185">Reference proteome</keyword>
<dbReference type="InterPro" id="IPR002818">
    <property type="entry name" value="DJ-1/PfpI"/>
</dbReference>
<dbReference type="Gene3D" id="3.40.50.880">
    <property type="match status" value="1"/>
</dbReference>
<dbReference type="EMBL" id="JAFMYW010000009">
    <property type="protein sequence ID" value="MBO0952036.1"/>
    <property type="molecule type" value="Genomic_DNA"/>
</dbReference>
<dbReference type="Pfam" id="PF01965">
    <property type="entry name" value="DJ-1_PfpI"/>
    <property type="match status" value="1"/>
</dbReference>
<protein>
    <submittedName>
        <fullName evidence="3">DJ-1/PfpI family protein</fullName>
    </submittedName>
</protein>
<dbReference type="Proteomes" id="UP000664628">
    <property type="component" value="Unassembled WGS sequence"/>
</dbReference>
<evidence type="ECO:0000259" key="2">
    <source>
        <dbReference type="Pfam" id="PF01965"/>
    </source>
</evidence>
<sequence length="113" mass="12274">MNPALVHFIQRCHENKLESLIILSVCIGFFSLAAAGLLNGLRATTHYQALKEAQSKYPSITMVKNVRFVQDKNVVTTDGITSGIDGALQLDGPEVTDIMVYTRDASLPPGTIL</sequence>
<proteinExistence type="predicted"/>
<keyword evidence="1" id="KW-1133">Transmembrane helix</keyword>
<dbReference type="InterPro" id="IPR052158">
    <property type="entry name" value="INH-QAR"/>
</dbReference>